<dbReference type="EMBL" id="JATAAI010000008">
    <property type="protein sequence ID" value="KAK1743931.1"/>
    <property type="molecule type" value="Genomic_DNA"/>
</dbReference>
<dbReference type="Proteomes" id="UP001224775">
    <property type="component" value="Unassembled WGS sequence"/>
</dbReference>
<gene>
    <name evidence="2" type="ORF">QTG54_005528</name>
</gene>
<keyword evidence="3" id="KW-1185">Reference proteome</keyword>
<evidence type="ECO:0000256" key="1">
    <source>
        <dbReference type="SAM" id="Phobius"/>
    </source>
</evidence>
<keyword evidence="1" id="KW-0812">Transmembrane</keyword>
<keyword evidence="1" id="KW-1133">Transmembrane helix</keyword>
<accession>A0AAD8YCJ8</accession>
<dbReference type="AlphaFoldDB" id="A0AAD8YCJ8"/>
<proteinExistence type="predicted"/>
<reference evidence="2" key="1">
    <citation type="submission" date="2023-06" db="EMBL/GenBank/DDBJ databases">
        <title>Survivors Of The Sea: Transcriptome response of Skeletonema marinoi to long-term dormancy.</title>
        <authorList>
            <person name="Pinder M.I.M."/>
            <person name="Kourtchenko O."/>
            <person name="Robertson E.K."/>
            <person name="Larsson T."/>
            <person name="Maumus F."/>
            <person name="Osuna-Cruz C.M."/>
            <person name="Vancaester E."/>
            <person name="Stenow R."/>
            <person name="Vandepoele K."/>
            <person name="Ploug H."/>
            <person name="Bruchert V."/>
            <person name="Godhe A."/>
            <person name="Topel M."/>
        </authorList>
    </citation>
    <scope>NUCLEOTIDE SEQUENCE</scope>
    <source>
        <strain evidence="2">R05AC</strain>
    </source>
</reference>
<comment type="caution">
    <text evidence="2">The sequence shown here is derived from an EMBL/GenBank/DDBJ whole genome shotgun (WGS) entry which is preliminary data.</text>
</comment>
<protein>
    <submittedName>
        <fullName evidence="2">Uncharacterized protein</fullName>
    </submittedName>
</protein>
<keyword evidence="1" id="KW-0472">Membrane</keyword>
<evidence type="ECO:0000313" key="2">
    <source>
        <dbReference type="EMBL" id="KAK1743931.1"/>
    </source>
</evidence>
<sequence length="165" mass="19021">MEEVEEATPTLNLEAQNNRSDVFVAARLRECRIVALSCEMRLRQVNYILFTKGLLTVFASLAGVSLFADKRYKAYFDVATVLVAIGSAMHTAGGYDKYQAELREKRKSYHYLVRRYEAFQHGVYLVDREQEMEKLELDFQNKLRRAPLISGTPEFGTRLQPRSTD</sequence>
<evidence type="ECO:0000313" key="3">
    <source>
        <dbReference type="Proteomes" id="UP001224775"/>
    </source>
</evidence>
<name>A0AAD8YCJ8_9STRA</name>
<feature type="transmembrane region" description="Helical" evidence="1">
    <location>
        <begin position="47"/>
        <end position="68"/>
    </location>
</feature>
<organism evidence="2 3">
    <name type="scientific">Skeletonema marinoi</name>
    <dbReference type="NCBI Taxonomy" id="267567"/>
    <lineage>
        <taxon>Eukaryota</taxon>
        <taxon>Sar</taxon>
        <taxon>Stramenopiles</taxon>
        <taxon>Ochrophyta</taxon>
        <taxon>Bacillariophyta</taxon>
        <taxon>Coscinodiscophyceae</taxon>
        <taxon>Thalassiosirophycidae</taxon>
        <taxon>Thalassiosirales</taxon>
        <taxon>Skeletonemataceae</taxon>
        <taxon>Skeletonema</taxon>
        <taxon>Skeletonema marinoi-dohrnii complex</taxon>
    </lineage>
</organism>
<feature type="transmembrane region" description="Helical" evidence="1">
    <location>
        <begin position="74"/>
        <end position="95"/>
    </location>
</feature>